<evidence type="ECO:0000313" key="2">
    <source>
        <dbReference type="EMBL" id="EFP88369.2"/>
    </source>
</evidence>
<sequence length="316" mass="34036">MAPVSEDTPPAPMQTGQARAICTPAASTKSTEQDLDPHRESANNPHTPSPTLCKNDFFSLPNPIGTPWTTCPTFVCFPRWNRESIEQNFAQSNPLPRPAELPPAPGLNTAPPSTLSTSAPAPSLRPHPQNPVIHEPTSRPSKYRFATVQLKGMDDDVVGKRAHLKSRGSDEDADGSTNYSDDELDEPPAQQPVPVVLDHGLGRTPNLLSGPTLPSVQVTQASSFMPASMFRDYIIPRGPPKETSSNTSRNSAQSHTQSSLGSTPLRAARSPLVELFVPSQVLPAQEVTRWNTGLSTGILWSIESADPINIVTPHVT</sequence>
<dbReference type="HOGENOM" id="CLU_011714_1_0_1"/>
<organism evidence="2 3">
    <name type="scientific">Puccinia graminis f. sp. tritici (strain CRL 75-36-700-3 / race SCCL)</name>
    <name type="common">Black stem rust fungus</name>
    <dbReference type="NCBI Taxonomy" id="418459"/>
    <lineage>
        <taxon>Eukaryota</taxon>
        <taxon>Fungi</taxon>
        <taxon>Dikarya</taxon>
        <taxon>Basidiomycota</taxon>
        <taxon>Pucciniomycotina</taxon>
        <taxon>Pucciniomycetes</taxon>
        <taxon>Pucciniales</taxon>
        <taxon>Pucciniaceae</taxon>
        <taxon>Puccinia</taxon>
    </lineage>
</organism>
<dbReference type="RefSeq" id="XP_003332788.2">
    <property type="nucleotide sequence ID" value="XM_003332740.2"/>
</dbReference>
<feature type="compositionally biased region" description="Polar residues" evidence="1">
    <location>
        <begin position="242"/>
        <end position="262"/>
    </location>
</feature>
<protein>
    <submittedName>
        <fullName evidence="2">Uncharacterized protein</fullName>
    </submittedName>
</protein>
<dbReference type="Proteomes" id="UP000008783">
    <property type="component" value="Unassembled WGS sequence"/>
</dbReference>
<feature type="region of interest" description="Disordered" evidence="1">
    <location>
        <begin position="92"/>
        <end position="141"/>
    </location>
</feature>
<dbReference type="VEuPathDB" id="FungiDB:PGTG_14453"/>
<dbReference type="InParanoid" id="E3KVM9"/>
<reference evidence="3" key="2">
    <citation type="journal article" date="2011" name="Proc. Natl. Acad. Sci. U.S.A.">
        <title>Obligate biotrophy features unraveled by the genomic analysis of rust fungi.</title>
        <authorList>
            <person name="Duplessis S."/>
            <person name="Cuomo C.A."/>
            <person name="Lin Y.-C."/>
            <person name="Aerts A."/>
            <person name="Tisserant E."/>
            <person name="Veneault-Fourrey C."/>
            <person name="Joly D.L."/>
            <person name="Hacquard S."/>
            <person name="Amselem J."/>
            <person name="Cantarel B.L."/>
            <person name="Chiu R."/>
            <person name="Coutinho P.M."/>
            <person name="Feau N."/>
            <person name="Field M."/>
            <person name="Frey P."/>
            <person name="Gelhaye E."/>
            <person name="Goldberg J."/>
            <person name="Grabherr M.G."/>
            <person name="Kodira C.D."/>
            <person name="Kohler A."/>
            <person name="Kuees U."/>
            <person name="Lindquist E.A."/>
            <person name="Lucas S.M."/>
            <person name="Mago R."/>
            <person name="Mauceli E."/>
            <person name="Morin E."/>
            <person name="Murat C."/>
            <person name="Pangilinan J.L."/>
            <person name="Park R."/>
            <person name="Pearson M."/>
            <person name="Quesneville H."/>
            <person name="Rouhier N."/>
            <person name="Sakthikumar S."/>
            <person name="Salamov A.A."/>
            <person name="Schmutz J."/>
            <person name="Selles B."/>
            <person name="Shapiro H."/>
            <person name="Tanguay P."/>
            <person name="Tuskan G.A."/>
            <person name="Henrissat B."/>
            <person name="Van de Peer Y."/>
            <person name="Rouze P."/>
            <person name="Ellis J.G."/>
            <person name="Dodds P.N."/>
            <person name="Schein J.E."/>
            <person name="Zhong S."/>
            <person name="Hamelin R.C."/>
            <person name="Grigoriev I.V."/>
            <person name="Szabo L.J."/>
            <person name="Martin F."/>
        </authorList>
    </citation>
    <scope>NUCLEOTIDE SEQUENCE [LARGE SCALE GENOMIC DNA]</scope>
    <source>
        <strain evidence="3">CRL 75-36-700-3 / race SCCL</strain>
    </source>
</reference>
<feature type="compositionally biased region" description="Basic and acidic residues" evidence="1">
    <location>
        <begin position="31"/>
        <end position="41"/>
    </location>
</feature>
<dbReference type="GeneID" id="10535842"/>
<feature type="region of interest" description="Disordered" evidence="1">
    <location>
        <begin position="233"/>
        <end position="264"/>
    </location>
</feature>
<name>E3KVM9_PUCGT</name>
<dbReference type="KEGG" id="pgr:PGTG_14453"/>
<evidence type="ECO:0000256" key="1">
    <source>
        <dbReference type="SAM" id="MobiDB-lite"/>
    </source>
</evidence>
<feature type="compositionally biased region" description="Pro residues" evidence="1">
    <location>
        <begin position="95"/>
        <end position="105"/>
    </location>
</feature>
<feature type="compositionally biased region" description="Low complexity" evidence="1">
    <location>
        <begin position="109"/>
        <end position="122"/>
    </location>
</feature>
<proteinExistence type="predicted"/>
<evidence type="ECO:0000313" key="3">
    <source>
        <dbReference type="Proteomes" id="UP000008783"/>
    </source>
</evidence>
<feature type="compositionally biased region" description="Polar residues" evidence="1">
    <location>
        <begin position="42"/>
        <end position="51"/>
    </location>
</feature>
<dbReference type="OrthoDB" id="10341820at2759"/>
<feature type="region of interest" description="Disordered" evidence="1">
    <location>
        <begin position="1"/>
        <end position="51"/>
    </location>
</feature>
<gene>
    <name evidence="2" type="ORF">PGTG_14453</name>
</gene>
<keyword evidence="3" id="KW-1185">Reference proteome</keyword>
<dbReference type="EMBL" id="DS178313">
    <property type="protein sequence ID" value="EFP88369.2"/>
    <property type="molecule type" value="Genomic_DNA"/>
</dbReference>
<feature type="region of interest" description="Disordered" evidence="1">
    <location>
        <begin position="162"/>
        <end position="214"/>
    </location>
</feature>
<reference key="1">
    <citation type="submission" date="2007-01" db="EMBL/GenBank/DDBJ databases">
        <title>The Genome Sequence of Puccinia graminis f. sp. tritici Strain CRL 75-36-700-3.</title>
        <authorList>
            <consortium name="The Broad Institute Genome Sequencing Platform"/>
            <person name="Birren B."/>
            <person name="Lander E."/>
            <person name="Galagan J."/>
            <person name="Nusbaum C."/>
            <person name="Devon K."/>
            <person name="Cuomo C."/>
            <person name="Jaffe D."/>
            <person name="Butler J."/>
            <person name="Alvarez P."/>
            <person name="Gnerre S."/>
            <person name="Grabherr M."/>
            <person name="Mauceli E."/>
            <person name="Brockman W."/>
            <person name="Young S."/>
            <person name="LaButti K."/>
            <person name="Sykes S."/>
            <person name="DeCaprio D."/>
            <person name="Crawford M."/>
            <person name="Koehrsen M."/>
            <person name="Engels R."/>
            <person name="Montgomery P."/>
            <person name="Pearson M."/>
            <person name="Howarth C."/>
            <person name="Larson L."/>
            <person name="White J."/>
            <person name="Zeng Q."/>
            <person name="Kodira C."/>
            <person name="Yandava C."/>
            <person name="Alvarado L."/>
            <person name="O'Leary S."/>
            <person name="Szabo L."/>
            <person name="Dean R."/>
            <person name="Schein J."/>
        </authorList>
    </citation>
    <scope>NUCLEOTIDE SEQUENCE</scope>
    <source>
        <strain>CRL 75-36-700-3</strain>
    </source>
</reference>
<accession>E3KVM9</accession>
<dbReference type="AlphaFoldDB" id="E3KVM9"/>